<evidence type="ECO:0000256" key="1">
    <source>
        <dbReference type="ARBA" id="ARBA00010857"/>
    </source>
</evidence>
<dbReference type="PRINTS" id="PR00685">
    <property type="entry name" value="TIFACTORIIB"/>
</dbReference>
<protein>
    <recommendedName>
        <fullName evidence="2">Transcription initiation factor IIB</fullName>
    </recommendedName>
</protein>
<dbReference type="Gene3D" id="1.10.472.10">
    <property type="entry name" value="Cyclin-like"/>
    <property type="match status" value="1"/>
</dbReference>
<evidence type="ECO:0000256" key="2">
    <source>
        <dbReference type="ARBA" id="ARBA00013932"/>
    </source>
</evidence>
<name>X1GVW7_9ZZZZ</name>
<evidence type="ECO:0000259" key="6">
    <source>
        <dbReference type="Pfam" id="PF00382"/>
    </source>
</evidence>
<reference evidence="7" key="1">
    <citation type="journal article" date="2014" name="Front. Microbiol.">
        <title>High frequency of phylogenetically diverse reductive dehalogenase-homologous genes in deep subseafloor sedimentary metagenomes.</title>
        <authorList>
            <person name="Kawai M."/>
            <person name="Futagami T."/>
            <person name="Toyoda A."/>
            <person name="Takaki Y."/>
            <person name="Nishi S."/>
            <person name="Hori S."/>
            <person name="Arai W."/>
            <person name="Tsubouchi T."/>
            <person name="Morono Y."/>
            <person name="Uchiyama I."/>
            <person name="Ito T."/>
            <person name="Fujiyama A."/>
            <person name="Inagaki F."/>
            <person name="Takami H."/>
        </authorList>
    </citation>
    <scope>NUCLEOTIDE SEQUENCE</scope>
    <source>
        <strain evidence="7">Expedition CK06-06</strain>
    </source>
</reference>
<dbReference type="GO" id="GO:0017025">
    <property type="term" value="F:TBP-class protein binding"/>
    <property type="evidence" value="ECO:0007669"/>
    <property type="project" value="InterPro"/>
</dbReference>
<dbReference type="GO" id="GO:0097550">
    <property type="term" value="C:transcription preinitiation complex"/>
    <property type="evidence" value="ECO:0007669"/>
    <property type="project" value="TreeGrafter"/>
</dbReference>
<dbReference type="SUPFAM" id="SSF47954">
    <property type="entry name" value="Cyclin-like"/>
    <property type="match status" value="1"/>
</dbReference>
<dbReference type="EMBL" id="BARU01032827">
    <property type="protein sequence ID" value="GAH62056.1"/>
    <property type="molecule type" value="Genomic_DNA"/>
</dbReference>
<dbReference type="InterPro" id="IPR013150">
    <property type="entry name" value="TFIIB_cyclin"/>
</dbReference>
<evidence type="ECO:0000256" key="5">
    <source>
        <dbReference type="ARBA" id="ARBA00023163"/>
    </source>
</evidence>
<dbReference type="InterPro" id="IPR023486">
    <property type="entry name" value="TFIIB_CS"/>
</dbReference>
<evidence type="ECO:0000256" key="3">
    <source>
        <dbReference type="ARBA" id="ARBA00022737"/>
    </source>
</evidence>
<evidence type="ECO:0000256" key="4">
    <source>
        <dbReference type="ARBA" id="ARBA00023015"/>
    </source>
</evidence>
<evidence type="ECO:0000313" key="7">
    <source>
        <dbReference type="EMBL" id="GAH62056.1"/>
    </source>
</evidence>
<dbReference type="Pfam" id="PF00382">
    <property type="entry name" value="TFIIB"/>
    <property type="match status" value="1"/>
</dbReference>
<organism evidence="7">
    <name type="scientific">marine sediment metagenome</name>
    <dbReference type="NCBI Taxonomy" id="412755"/>
    <lineage>
        <taxon>unclassified sequences</taxon>
        <taxon>metagenomes</taxon>
        <taxon>ecological metagenomes</taxon>
    </lineage>
</organism>
<dbReference type="GO" id="GO:0070897">
    <property type="term" value="P:transcription preinitiation complex assembly"/>
    <property type="evidence" value="ECO:0007669"/>
    <property type="project" value="InterPro"/>
</dbReference>
<accession>X1GVW7</accession>
<dbReference type="AlphaFoldDB" id="X1GVW7"/>
<gene>
    <name evidence="7" type="ORF">S03H2_51719</name>
</gene>
<dbReference type="PROSITE" id="PS00782">
    <property type="entry name" value="TFIIB"/>
    <property type="match status" value="1"/>
</dbReference>
<sequence length="92" mass="10140">RPITAEQLVYRFGNDLGLPMETQKHAINMLVEASRNGLLRTGKDPKGLAASVIYMAAKAGNCRKTQAEVSTVAKVTEVTLRSRSKQIRNKLQ</sequence>
<dbReference type="InterPro" id="IPR000812">
    <property type="entry name" value="TFIIB"/>
</dbReference>
<dbReference type="PANTHER" id="PTHR11618">
    <property type="entry name" value="TRANSCRIPTION INITIATION FACTOR IIB-RELATED"/>
    <property type="match status" value="1"/>
</dbReference>
<feature type="domain" description="Transcription factor TFIIB cyclin-like" evidence="6">
    <location>
        <begin position="3"/>
        <end position="89"/>
    </location>
</feature>
<keyword evidence="4" id="KW-0805">Transcription regulation</keyword>
<keyword evidence="3" id="KW-0677">Repeat</keyword>
<keyword evidence="5" id="KW-0804">Transcription</keyword>
<dbReference type="PANTHER" id="PTHR11618:SF13">
    <property type="entry name" value="TRANSCRIPTION INITIATION FACTOR IIB"/>
    <property type="match status" value="1"/>
</dbReference>
<comment type="similarity">
    <text evidence="1">Belongs to the TFIIB family.</text>
</comment>
<dbReference type="InterPro" id="IPR036915">
    <property type="entry name" value="Cyclin-like_sf"/>
</dbReference>
<comment type="caution">
    <text evidence="7">The sequence shown here is derived from an EMBL/GenBank/DDBJ whole genome shotgun (WGS) entry which is preliminary data.</text>
</comment>
<feature type="non-terminal residue" evidence="7">
    <location>
        <position position="1"/>
    </location>
</feature>
<proteinExistence type="inferred from homology"/>